<organism evidence="2 3">
    <name type="scientific">Psychroserpens algicola</name>
    <dbReference type="NCBI Taxonomy" id="1719034"/>
    <lineage>
        <taxon>Bacteria</taxon>
        <taxon>Pseudomonadati</taxon>
        <taxon>Bacteroidota</taxon>
        <taxon>Flavobacteriia</taxon>
        <taxon>Flavobacteriales</taxon>
        <taxon>Flavobacteriaceae</taxon>
        <taxon>Psychroserpens</taxon>
    </lineage>
</organism>
<evidence type="ECO:0000256" key="1">
    <source>
        <dbReference type="SAM" id="SignalP"/>
    </source>
</evidence>
<reference evidence="2" key="1">
    <citation type="submission" date="2022-04" db="EMBL/GenBank/DDBJ databases">
        <authorList>
            <person name="Ren T."/>
        </authorList>
    </citation>
    <scope>NUCLEOTIDE SEQUENCE</scope>
    <source>
        <strain evidence="2">F63249</strain>
    </source>
</reference>
<dbReference type="Proteomes" id="UP001203687">
    <property type="component" value="Unassembled WGS sequence"/>
</dbReference>
<dbReference type="EMBL" id="JALPQF010000003">
    <property type="protein sequence ID" value="MCK8479921.1"/>
    <property type="molecule type" value="Genomic_DNA"/>
</dbReference>
<feature type="chain" id="PRO_5045287021" description="Adhesin domain-containing protein" evidence="1">
    <location>
        <begin position="23"/>
        <end position="363"/>
    </location>
</feature>
<proteinExistence type="predicted"/>
<evidence type="ECO:0000313" key="3">
    <source>
        <dbReference type="Proteomes" id="UP001203687"/>
    </source>
</evidence>
<evidence type="ECO:0008006" key="4">
    <source>
        <dbReference type="Google" id="ProtNLM"/>
    </source>
</evidence>
<sequence>MKTQLLYKLLFAFILIPFMALATGHKMKGKHTKEKTITKEYQVNANATLKVDNSYGNINITTYEGSSISFEVYIKTNGDDLEKVQEKLDDITVEFNASNMMVSAKTIFSKNKSKSWWNWGKNNNVNMEINYIIKMPITNNVDLNNDYGSIDLDKLEGRAEINCDYGKITTKELMADHNAISFDYTNNCYFEYIKSGSINADYSGYTVGKAKSLDINADYTKTEIEVAEDINYNCDYGSMKINNANNVVGNGDYLTLRLGTIYNNVNLKADYGSIKIEKMAATAGDIQIESDYNGITIGYDSGYKFNFDIDLEYASLRGADDFEFTKRRIESTDKYYQGYHGSSTSGNMIRIKSEYGSVTFKNN</sequence>
<keyword evidence="3" id="KW-1185">Reference proteome</keyword>
<comment type="caution">
    <text evidence="2">The sequence shown here is derived from an EMBL/GenBank/DDBJ whole genome shotgun (WGS) entry which is preliminary data.</text>
</comment>
<dbReference type="RefSeq" id="WP_248412147.1">
    <property type="nucleotide sequence ID" value="NZ_JALPQF010000003.1"/>
</dbReference>
<gene>
    <name evidence="2" type="ORF">MUY34_04770</name>
</gene>
<name>A0ABT0H6E4_9FLAO</name>
<protein>
    <recommendedName>
        <fullName evidence="4">Adhesin domain-containing protein</fullName>
    </recommendedName>
</protein>
<accession>A0ABT0H6E4</accession>
<evidence type="ECO:0000313" key="2">
    <source>
        <dbReference type="EMBL" id="MCK8479921.1"/>
    </source>
</evidence>
<keyword evidence="1" id="KW-0732">Signal</keyword>
<feature type="signal peptide" evidence="1">
    <location>
        <begin position="1"/>
        <end position="22"/>
    </location>
</feature>